<organism evidence="1 2">
    <name type="scientific">Mycolicibacterium aurum</name>
    <name type="common">Mycobacterium aurum</name>
    <dbReference type="NCBI Taxonomy" id="1791"/>
    <lineage>
        <taxon>Bacteria</taxon>
        <taxon>Bacillati</taxon>
        <taxon>Actinomycetota</taxon>
        <taxon>Actinomycetes</taxon>
        <taxon>Mycobacteriales</taxon>
        <taxon>Mycobacteriaceae</taxon>
        <taxon>Mycolicibacterium</taxon>
    </lineage>
</organism>
<name>A0A448IJK8_MYCAU</name>
<dbReference type="OrthoDB" id="1551235at2"/>
<accession>A0A448IJK8</accession>
<dbReference type="AlphaFoldDB" id="A0A448IJK8"/>
<reference evidence="1 2" key="1">
    <citation type="submission" date="2018-12" db="EMBL/GenBank/DDBJ databases">
        <authorList>
            <consortium name="Pathogen Informatics"/>
        </authorList>
    </citation>
    <scope>NUCLEOTIDE SEQUENCE [LARGE SCALE GENOMIC DNA]</scope>
    <source>
        <strain evidence="1 2">NCTC10437</strain>
    </source>
</reference>
<dbReference type="EMBL" id="LR134356">
    <property type="protein sequence ID" value="VEG52444.1"/>
    <property type="molecule type" value="Genomic_DNA"/>
</dbReference>
<gene>
    <name evidence="1" type="ORF">NCTC10437_01458</name>
</gene>
<keyword evidence="2" id="KW-1185">Reference proteome</keyword>
<evidence type="ECO:0000313" key="2">
    <source>
        <dbReference type="Proteomes" id="UP000279306"/>
    </source>
</evidence>
<dbReference type="Proteomes" id="UP000279306">
    <property type="component" value="Chromosome"/>
</dbReference>
<proteinExistence type="predicted"/>
<sequence>MLVPTRKQMAATTTLDEVLLRVRAANERFDQGRHAEARTLACHIGALVHHTDPATAVIERLALPDALTWVDTAGVPNPKVACPTAGLTLMKIRGRHHGAETYVPKLAMYPPAPIRTRAGEQIYSGSRIPFEHWWTNPVIRDTDGAQFSRQQLILALGDVDDREAQAARRALTGSASLGWVMSETADGPSTPLCASPVIASVRQIGYEVLQSISEQRDLLQPAC</sequence>
<dbReference type="RefSeq" id="WP_048630339.1">
    <property type="nucleotide sequence ID" value="NZ_CVQQ01000001.1"/>
</dbReference>
<protein>
    <submittedName>
        <fullName evidence="1">Uncharacterized protein</fullName>
    </submittedName>
</protein>
<dbReference type="STRING" id="1791.GCA_001049355_00411"/>
<evidence type="ECO:0000313" key="1">
    <source>
        <dbReference type="EMBL" id="VEG52444.1"/>
    </source>
</evidence>
<dbReference type="KEGG" id="mauu:NCTC10437_01458"/>